<accession>A0ABC8UAL2</accession>
<evidence type="ECO:0000259" key="6">
    <source>
        <dbReference type="PROSITE" id="PS50888"/>
    </source>
</evidence>
<comment type="caution">
    <text evidence="7">The sequence shown here is derived from an EMBL/GenBank/DDBJ whole genome shotgun (WGS) entry which is preliminary data.</text>
</comment>
<feature type="region of interest" description="Disordered" evidence="5">
    <location>
        <begin position="234"/>
        <end position="336"/>
    </location>
</feature>
<comment type="subcellular location">
    <subcellularLocation>
        <location evidence="1">Nucleus</location>
    </subcellularLocation>
</comment>
<dbReference type="CDD" id="cd11443">
    <property type="entry name" value="bHLH_AtAMS_like"/>
    <property type="match status" value="1"/>
</dbReference>
<name>A0ABC8UAL2_9AQUA</name>
<proteinExistence type="predicted"/>
<dbReference type="EMBL" id="CAUOFW020007314">
    <property type="protein sequence ID" value="CAK9178804.1"/>
    <property type="molecule type" value="Genomic_DNA"/>
</dbReference>
<dbReference type="SUPFAM" id="SSF47459">
    <property type="entry name" value="HLH, helix-loop-helix DNA-binding domain"/>
    <property type="match status" value="1"/>
</dbReference>
<organism evidence="7 8">
    <name type="scientific">Ilex paraguariensis</name>
    <name type="common">yerba mate</name>
    <dbReference type="NCBI Taxonomy" id="185542"/>
    <lineage>
        <taxon>Eukaryota</taxon>
        <taxon>Viridiplantae</taxon>
        <taxon>Streptophyta</taxon>
        <taxon>Embryophyta</taxon>
        <taxon>Tracheophyta</taxon>
        <taxon>Spermatophyta</taxon>
        <taxon>Magnoliopsida</taxon>
        <taxon>eudicotyledons</taxon>
        <taxon>Gunneridae</taxon>
        <taxon>Pentapetalae</taxon>
        <taxon>asterids</taxon>
        <taxon>campanulids</taxon>
        <taxon>Aquifoliales</taxon>
        <taxon>Aquifoliaceae</taxon>
        <taxon>Ilex</taxon>
    </lineage>
</organism>
<dbReference type="PANTHER" id="PTHR31945:SF129">
    <property type="entry name" value="TRANSCRIPTION FACTOR SCREAM2"/>
    <property type="match status" value="1"/>
</dbReference>
<feature type="domain" description="BHLH" evidence="6">
    <location>
        <begin position="324"/>
        <end position="373"/>
    </location>
</feature>
<evidence type="ECO:0000256" key="4">
    <source>
        <dbReference type="ARBA" id="ARBA00023242"/>
    </source>
</evidence>
<evidence type="ECO:0000256" key="3">
    <source>
        <dbReference type="ARBA" id="ARBA00023163"/>
    </source>
</evidence>
<dbReference type="Gene3D" id="4.10.280.10">
    <property type="entry name" value="Helix-loop-helix DNA-binding domain"/>
    <property type="match status" value="1"/>
</dbReference>
<evidence type="ECO:0000313" key="7">
    <source>
        <dbReference type="EMBL" id="CAK9178804.1"/>
    </source>
</evidence>
<evidence type="ECO:0000256" key="5">
    <source>
        <dbReference type="SAM" id="MobiDB-lite"/>
    </source>
</evidence>
<evidence type="ECO:0000256" key="1">
    <source>
        <dbReference type="ARBA" id="ARBA00004123"/>
    </source>
</evidence>
<dbReference type="CDD" id="cd04873">
    <property type="entry name" value="ACT_UUR-ACR-like"/>
    <property type="match status" value="1"/>
</dbReference>
<dbReference type="PANTHER" id="PTHR31945">
    <property type="entry name" value="TRANSCRIPTION FACTOR SCREAM2-RELATED"/>
    <property type="match status" value="1"/>
</dbReference>
<dbReference type="Pfam" id="PF22754">
    <property type="entry name" value="bHLH-TF_ACT-like_plant"/>
    <property type="match status" value="1"/>
</dbReference>
<dbReference type="Pfam" id="PF00010">
    <property type="entry name" value="HLH"/>
    <property type="match status" value="1"/>
</dbReference>
<keyword evidence="3" id="KW-0804">Transcription</keyword>
<dbReference type="SMART" id="SM00353">
    <property type="entry name" value="HLH"/>
    <property type="match status" value="1"/>
</dbReference>
<feature type="compositionally biased region" description="Low complexity" evidence="5">
    <location>
        <begin position="386"/>
        <end position="403"/>
    </location>
</feature>
<dbReference type="PROSITE" id="PS50888">
    <property type="entry name" value="BHLH"/>
    <property type="match status" value="1"/>
</dbReference>
<dbReference type="Proteomes" id="UP001642360">
    <property type="component" value="Unassembled WGS sequence"/>
</dbReference>
<dbReference type="AlphaFoldDB" id="A0ABC8UAL2"/>
<evidence type="ECO:0000256" key="2">
    <source>
        <dbReference type="ARBA" id="ARBA00023015"/>
    </source>
</evidence>
<dbReference type="InterPro" id="IPR036638">
    <property type="entry name" value="HLH_DNA-bd_sf"/>
</dbReference>
<feature type="compositionally biased region" description="Basic and acidic residues" evidence="5">
    <location>
        <begin position="248"/>
        <end position="258"/>
    </location>
</feature>
<evidence type="ECO:0000313" key="8">
    <source>
        <dbReference type="Proteomes" id="UP001642360"/>
    </source>
</evidence>
<feature type="compositionally biased region" description="Polar residues" evidence="5">
    <location>
        <begin position="303"/>
        <end position="315"/>
    </location>
</feature>
<gene>
    <name evidence="7" type="ORF">ILEXP_LOCUS48730</name>
</gene>
<dbReference type="GO" id="GO:0005634">
    <property type="term" value="C:nucleus"/>
    <property type="evidence" value="ECO:0007669"/>
    <property type="project" value="UniProtKB-SubCell"/>
</dbReference>
<feature type="region of interest" description="Disordered" evidence="5">
    <location>
        <begin position="382"/>
        <end position="427"/>
    </location>
</feature>
<keyword evidence="4" id="KW-0539">Nucleus</keyword>
<dbReference type="GO" id="GO:0080090">
    <property type="term" value="P:regulation of primary metabolic process"/>
    <property type="evidence" value="ECO:0007669"/>
    <property type="project" value="UniProtKB-ARBA"/>
</dbReference>
<dbReference type="InterPro" id="IPR011598">
    <property type="entry name" value="bHLH_dom"/>
</dbReference>
<keyword evidence="2" id="KW-0805">Transcription regulation</keyword>
<sequence length="515" mass="56992">MQPITSSALCIPQQGQQQDDEQQQIQKIHRVGHIKPEMNSLSTFNPILGNPNWNVSNHHLHPTQFHQNFPSPQTDHQLFPQTTRSLPDNLLLHPMDSSSLVLGLDPTQSQPFFPPKPYLSSLLSAVELACNYSLDNPFELFCDPGFVEPPIHENQASNSPVFINRAQGGLVEFNGLNPLPETVEFDLGSGSMTHLLQNSGGAAIDGGFSALGSQSFDGYRDPSFLNRDNGLRPLETLPASGSQIPPVVDRDKGKRPVEEEQGMLWKEHNTGEGEMDEIDSSSLISDSDIQTEDYKVEGDANNGGDNSKDNTSVITGNKKDKKKGLPAKNLMAERRRRKKVNDRLYMLRSVVPRISKMDRASILADAIEYLNELLQRIKDLNDERQSTPPGSSLQSSASFLPSTPTAPTPPYYIKEEHNGNSLPSPNYQQPRIHVEVREGNEFNIHMFCTRRPGLLLSTMMALDNLGLDVQQAVISCFNGFVMDVFKAEKCKGDLDVQSGQIKAALLDTAAFHGLI</sequence>
<protein>
    <recommendedName>
        <fullName evidence="6">BHLH domain-containing protein</fullName>
    </recommendedName>
</protein>
<reference evidence="7 8" key="1">
    <citation type="submission" date="2024-02" db="EMBL/GenBank/DDBJ databases">
        <authorList>
            <person name="Vignale AGUSTIN F."/>
            <person name="Sosa J E."/>
            <person name="Modenutti C."/>
        </authorList>
    </citation>
    <scope>NUCLEOTIDE SEQUENCE [LARGE SCALE GENOMIC DNA]</scope>
</reference>
<keyword evidence="8" id="KW-1185">Reference proteome</keyword>
<dbReference type="InterPro" id="IPR051358">
    <property type="entry name" value="TF_AMS/ICE1/BHLH6-like"/>
</dbReference>
<dbReference type="InterPro" id="IPR054502">
    <property type="entry name" value="bHLH-TF_ACT-like_plant"/>
</dbReference>